<evidence type="ECO:0000256" key="7">
    <source>
        <dbReference type="ARBA" id="ARBA00022741"/>
    </source>
</evidence>
<reference evidence="16" key="1">
    <citation type="submission" date="2020-11" db="EMBL/GenBank/DDBJ databases">
        <authorList>
            <person name="Tran Van P."/>
        </authorList>
    </citation>
    <scope>NUCLEOTIDE SEQUENCE</scope>
</reference>
<name>A0A7R9ESQ7_9NEOP</name>
<feature type="transmembrane region" description="Helical" evidence="13">
    <location>
        <begin position="789"/>
        <end position="808"/>
    </location>
</feature>
<dbReference type="GO" id="GO:0008559">
    <property type="term" value="F:ABC-type xenobiotic transporter activity"/>
    <property type="evidence" value="ECO:0007669"/>
    <property type="project" value="UniProtKB-EC"/>
</dbReference>
<dbReference type="InterPro" id="IPR050173">
    <property type="entry name" value="ABC_transporter_C-like"/>
</dbReference>
<dbReference type="PROSITE" id="PS50893">
    <property type="entry name" value="ABC_TRANSPORTER_2"/>
    <property type="match status" value="2"/>
</dbReference>
<feature type="transmembrane region" description="Helical" evidence="13">
    <location>
        <begin position="966"/>
        <end position="999"/>
    </location>
</feature>
<dbReference type="EC" id="7.6.2.2" evidence="3"/>
<keyword evidence="11 13" id="KW-0472">Membrane</keyword>
<proteinExistence type="inferred from homology"/>
<dbReference type="EMBL" id="OD564769">
    <property type="protein sequence ID" value="CAD7439730.1"/>
    <property type="molecule type" value="Genomic_DNA"/>
</dbReference>
<evidence type="ECO:0000256" key="13">
    <source>
        <dbReference type="SAM" id="Phobius"/>
    </source>
</evidence>
<dbReference type="Gene3D" id="3.40.50.300">
    <property type="entry name" value="P-loop containing nucleotide triphosphate hydrolases"/>
    <property type="match status" value="2"/>
</dbReference>
<feature type="domain" description="ABC transporter" evidence="14">
    <location>
        <begin position="504"/>
        <end position="736"/>
    </location>
</feature>
<keyword evidence="7" id="KW-0547">Nucleotide-binding</keyword>
<protein>
    <recommendedName>
        <fullName evidence="3">ABC-type xenobiotic transporter</fullName>
        <ecNumber evidence="3">7.6.2.2</ecNumber>
    </recommendedName>
</protein>
<feature type="domain" description="ABC transmembrane type-1" evidence="15">
    <location>
        <begin position="188"/>
        <end position="467"/>
    </location>
</feature>
<dbReference type="CDD" id="cd18598">
    <property type="entry name" value="ABC_6TM_MRP7_D1_like"/>
    <property type="match status" value="1"/>
</dbReference>
<evidence type="ECO:0000256" key="12">
    <source>
        <dbReference type="ARBA" id="ARBA00034018"/>
    </source>
</evidence>
<dbReference type="CDD" id="cd03244">
    <property type="entry name" value="ABCC_MRP_domain2"/>
    <property type="match status" value="1"/>
</dbReference>
<evidence type="ECO:0000256" key="11">
    <source>
        <dbReference type="ARBA" id="ARBA00023136"/>
    </source>
</evidence>
<dbReference type="PROSITE" id="PS00211">
    <property type="entry name" value="ABC_TRANSPORTER_1"/>
    <property type="match status" value="2"/>
</dbReference>
<evidence type="ECO:0000256" key="3">
    <source>
        <dbReference type="ARBA" id="ARBA00012191"/>
    </source>
</evidence>
<keyword evidence="4" id="KW-0813">Transport</keyword>
<dbReference type="GO" id="GO:0016887">
    <property type="term" value="F:ATP hydrolysis activity"/>
    <property type="evidence" value="ECO:0007669"/>
    <property type="project" value="InterPro"/>
</dbReference>
<dbReference type="InterPro" id="IPR036640">
    <property type="entry name" value="ABC1_TM_sf"/>
</dbReference>
<keyword evidence="6" id="KW-0677">Repeat</keyword>
<evidence type="ECO:0000256" key="4">
    <source>
        <dbReference type="ARBA" id="ARBA00022448"/>
    </source>
</evidence>
<dbReference type="InterPro" id="IPR011527">
    <property type="entry name" value="ABC1_TM_dom"/>
</dbReference>
<dbReference type="Pfam" id="PF00005">
    <property type="entry name" value="ABC_tran"/>
    <property type="match status" value="2"/>
</dbReference>
<evidence type="ECO:0000256" key="9">
    <source>
        <dbReference type="ARBA" id="ARBA00022967"/>
    </source>
</evidence>
<evidence type="ECO:0000256" key="6">
    <source>
        <dbReference type="ARBA" id="ARBA00022737"/>
    </source>
</evidence>
<keyword evidence="8" id="KW-0067">ATP-binding</keyword>
<dbReference type="FunFam" id="1.20.1560.10:FF:000037">
    <property type="entry name" value="ATP-binding cassette subfamily C member 10"/>
    <property type="match status" value="1"/>
</dbReference>
<dbReference type="SUPFAM" id="SSF52540">
    <property type="entry name" value="P-loop containing nucleoside triphosphate hydrolases"/>
    <property type="match status" value="2"/>
</dbReference>
<dbReference type="SUPFAM" id="SSF90123">
    <property type="entry name" value="ABC transporter transmembrane region"/>
    <property type="match status" value="2"/>
</dbReference>
<dbReference type="PANTHER" id="PTHR24223">
    <property type="entry name" value="ATP-BINDING CASSETTE SUB-FAMILY C"/>
    <property type="match status" value="1"/>
</dbReference>
<organism evidence="16">
    <name type="scientific">Timema bartmani</name>
    <dbReference type="NCBI Taxonomy" id="61472"/>
    <lineage>
        <taxon>Eukaryota</taxon>
        <taxon>Metazoa</taxon>
        <taxon>Ecdysozoa</taxon>
        <taxon>Arthropoda</taxon>
        <taxon>Hexapoda</taxon>
        <taxon>Insecta</taxon>
        <taxon>Pterygota</taxon>
        <taxon>Neoptera</taxon>
        <taxon>Polyneoptera</taxon>
        <taxon>Phasmatodea</taxon>
        <taxon>Timematodea</taxon>
        <taxon>Timematoidea</taxon>
        <taxon>Timematidae</taxon>
        <taxon>Timema</taxon>
    </lineage>
</organism>
<evidence type="ECO:0000259" key="15">
    <source>
        <dbReference type="PROSITE" id="PS50929"/>
    </source>
</evidence>
<evidence type="ECO:0000259" key="14">
    <source>
        <dbReference type="PROSITE" id="PS50893"/>
    </source>
</evidence>
<dbReference type="PANTHER" id="PTHR24223:SF330">
    <property type="entry name" value="ATP-BINDING CASSETTE SUB-FAMILY C MEMBER 10"/>
    <property type="match status" value="1"/>
</dbReference>
<feature type="transmembrane region" description="Helical" evidence="13">
    <location>
        <begin position="451"/>
        <end position="472"/>
    </location>
</feature>
<dbReference type="Gene3D" id="1.20.1560.10">
    <property type="entry name" value="ABC transporter type 1, transmembrane domain"/>
    <property type="match status" value="2"/>
</dbReference>
<dbReference type="GO" id="GO:0005524">
    <property type="term" value="F:ATP binding"/>
    <property type="evidence" value="ECO:0007669"/>
    <property type="project" value="UniProtKB-KW"/>
</dbReference>
<feature type="transmembrane region" description="Helical" evidence="13">
    <location>
        <begin position="405"/>
        <end position="431"/>
    </location>
</feature>
<dbReference type="FunFam" id="3.40.50.300:FF:000997">
    <property type="entry name" value="Multidrug resistance-associated protein 1"/>
    <property type="match status" value="1"/>
</dbReference>
<dbReference type="CDD" id="cd03250">
    <property type="entry name" value="ABCC_MRP_domain1"/>
    <property type="match status" value="1"/>
</dbReference>
<comment type="catalytic activity">
    <reaction evidence="12">
        <text>ATP + H2O + xenobioticSide 1 = ADP + phosphate + xenobioticSide 2.</text>
        <dbReference type="EC" id="7.6.2.2"/>
    </reaction>
</comment>
<evidence type="ECO:0000256" key="2">
    <source>
        <dbReference type="ARBA" id="ARBA00009726"/>
    </source>
</evidence>
<feature type="transmembrane region" description="Helical" evidence="13">
    <location>
        <begin position="1078"/>
        <end position="1097"/>
    </location>
</feature>
<feature type="transmembrane region" description="Helical" evidence="13">
    <location>
        <begin position="186"/>
        <end position="207"/>
    </location>
</feature>
<feature type="transmembrane region" description="Helical" evidence="13">
    <location>
        <begin position="227"/>
        <end position="248"/>
    </location>
</feature>
<comment type="subcellular location">
    <subcellularLocation>
        <location evidence="1">Membrane</location>
        <topology evidence="1">Multi-pass membrane protein</topology>
    </subcellularLocation>
</comment>
<sequence length="1404" mass="156498">MNSSKVDSYSDAWPIWNWEEMCGPDGLILWSPKHHDLGSIYLVTLLPSDVPSRDDVDLYTQSSETQALLGSPLLNTYSRFREEQDPLYLGVAMEDTTFLSKLIFHWVAPLMKKGVEGNLRQTDDLYDLPASLNPACLGNNLYGAMSRQAIVEPVSNNHTEDNTVPAATYSEVSLLRALHSCFWIQFYGIGLLKLIADCAGFLGPLLLNRLVTFIENKNERIEYGYAYAAGLFGVTLLTSICTSHFNFLMAEVGLKIRAAIVTTVYRKTLTVSATSLTKFSIGEVMNFMSTDTDRIVNSCPSFHALWSIPFQIAVTLYLLYNQVGLAFLTGVGFTLILIPINKFVATKIGELSTKMMSSKDERVKLVAEVLRGIRAIKFHVWEEHFIHKINLIRDKELKYLRGRKYLDAICVYFWATTPVLISILTFTTYVLMGNKLTAATVFTSMALLNMLIAPLNAFPWVLNGLMESWVSLKRIQRLMKMPDLDLKSYYTTLPKDESELVALIKNGTFIWGSQHSSNEEITSANCAISNVNLRVKKGELVGVMGRVGSGKSSLFAALLAELEKISGVVALANLEEGMGLVAQQAWLQRGTVRDNILFGKNFDDVKYRAVLEACCLQEDIDSLPKGDLTGVGEGGTTLSGGQKARVSLARAVYQDKKLYLLDDILSAVDVQVARHIFQKCVKGVLKDKTCILCTHHPQYLLSADHVIIMEDGSITKQGKPSFILSDYDEFLSSSDYDMGDSKAEKKHEDSVGIASMGDTTSLDGDSLLEEEGREVGTVRFGVYLTYWKAVGHLLGVAVIVAMILMQSFRNLTDLWLSYWVMHPYKPMKLTVTVRDLFGTRSRDPGLNGYPLSTITTDDPKMLSDTVTHANSTLSNVSYGAVEDDTKYYLTVYGILAGLNSVFTLLRAFLFAYAGLHAATTIHKLLLNSIMRARILFFDLSPLGRILNRFSSDTYTVDDSLPFIMNILFAQFFSVIGTVFIIIYGLPWLVLILAPLVPIYHWLQNHYRLTSRELKRLSSTTLSPMYSHFSETLAGITTVRSFRATSRFKRENEYHLELNQKCQYASQAAGQWLGLRLQFIGVAMITGVGVIAVLQHQFDVANPGLIGLAISYALSMTGSLNGLVNAFTETEKEMIAVERVSQYVTEVEPEHSRELCSPPYGWPSQGVVVFKNVFLKYREHLIPSLDDVTFETRPAEKIGVVGRTGAGKSTLLVALFRMCEIDSGEIFIDTVNIAHIGLTALRSKLAIIPQDPFLFSGTVRENLDPLEEHQDPQLWDALQRCHLVAAVRKLGGLQAPVGPGGSHLSVGQRQLICLVRAVLHNAKILCIDEATANVDQETDGYIQQTLRSSFRQSTVITIAHRVRTIMDSDRVMVMANGRVIEFDTPEVLLQDKSSQFYQVSNYEFQ</sequence>
<dbReference type="FunFam" id="3.40.50.300:FF:000163">
    <property type="entry name" value="Multidrug resistance-associated protein member 4"/>
    <property type="match status" value="1"/>
</dbReference>
<keyword evidence="5 13" id="KW-0812">Transmembrane</keyword>
<keyword evidence="10 13" id="KW-1133">Transmembrane helix</keyword>
<dbReference type="InterPro" id="IPR017871">
    <property type="entry name" value="ABC_transporter-like_CS"/>
</dbReference>
<feature type="domain" description="ABC transporter" evidence="14">
    <location>
        <begin position="1167"/>
        <end position="1400"/>
    </location>
</feature>
<feature type="domain" description="ABC transmembrane type-1" evidence="15">
    <location>
        <begin position="873"/>
        <end position="1131"/>
    </location>
</feature>
<dbReference type="Pfam" id="PF00664">
    <property type="entry name" value="ABC_membrane"/>
    <property type="match status" value="2"/>
</dbReference>
<dbReference type="PROSITE" id="PS50929">
    <property type="entry name" value="ABC_TM1F"/>
    <property type="match status" value="2"/>
</dbReference>
<evidence type="ECO:0000313" key="16">
    <source>
        <dbReference type="EMBL" id="CAD7439730.1"/>
    </source>
</evidence>
<keyword evidence="9" id="KW-1278">Translocase</keyword>
<feature type="transmembrane region" description="Helical" evidence="13">
    <location>
        <begin position="326"/>
        <end position="345"/>
    </location>
</feature>
<comment type="similarity">
    <text evidence="2">Belongs to the ABC transporter superfamily. ABCC family. Conjugate transporter (TC 3.A.1.208) subfamily.</text>
</comment>
<accession>A0A7R9ESQ7</accession>
<dbReference type="InterPro" id="IPR027417">
    <property type="entry name" value="P-loop_NTPase"/>
</dbReference>
<feature type="transmembrane region" description="Helical" evidence="13">
    <location>
        <begin position="1103"/>
        <end position="1123"/>
    </location>
</feature>
<feature type="transmembrane region" description="Helical" evidence="13">
    <location>
        <begin position="887"/>
        <end position="912"/>
    </location>
</feature>
<evidence type="ECO:0000256" key="8">
    <source>
        <dbReference type="ARBA" id="ARBA00022840"/>
    </source>
</evidence>
<evidence type="ECO:0000256" key="1">
    <source>
        <dbReference type="ARBA" id="ARBA00004141"/>
    </source>
</evidence>
<dbReference type="GO" id="GO:0016020">
    <property type="term" value="C:membrane"/>
    <property type="evidence" value="ECO:0007669"/>
    <property type="project" value="UniProtKB-SubCell"/>
</dbReference>
<evidence type="ECO:0000256" key="10">
    <source>
        <dbReference type="ARBA" id="ARBA00022989"/>
    </source>
</evidence>
<gene>
    <name evidence="16" type="ORF">TBIB3V08_LOCUS2278</name>
</gene>
<dbReference type="CDD" id="cd18605">
    <property type="entry name" value="ABC_6TM_MRP7_D2_like"/>
    <property type="match status" value="1"/>
</dbReference>
<evidence type="ECO:0000256" key="5">
    <source>
        <dbReference type="ARBA" id="ARBA00022692"/>
    </source>
</evidence>
<dbReference type="SMART" id="SM00382">
    <property type="entry name" value="AAA"/>
    <property type="match status" value="2"/>
</dbReference>
<dbReference type="InterPro" id="IPR003439">
    <property type="entry name" value="ABC_transporter-like_ATP-bd"/>
</dbReference>
<dbReference type="InterPro" id="IPR003593">
    <property type="entry name" value="AAA+_ATPase"/>
</dbReference>